<dbReference type="AlphaFoldDB" id="A0A286D9B1"/>
<evidence type="ECO:0000313" key="3">
    <source>
        <dbReference type="EMBL" id="SOD55234.1"/>
    </source>
</evidence>
<gene>
    <name evidence="3" type="ORF">SAMN06296416_106202</name>
</gene>
<dbReference type="SUPFAM" id="SSF55729">
    <property type="entry name" value="Acyl-CoA N-acyltransferases (Nat)"/>
    <property type="match status" value="1"/>
</dbReference>
<dbReference type="GO" id="GO:0016747">
    <property type="term" value="F:acyltransferase activity, transferring groups other than amino-acyl groups"/>
    <property type="evidence" value="ECO:0007669"/>
    <property type="project" value="InterPro"/>
</dbReference>
<proteinExistence type="predicted"/>
<reference evidence="3 4" key="1">
    <citation type="submission" date="2017-09" db="EMBL/GenBank/DDBJ databases">
        <authorList>
            <person name="Ehlers B."/>
            <person name="Leendertz F.H."/>
        </authorList>
    </citation>
    <scope>NUCLEOTIDE SEQUENCE [LARGE SCALE GENOMIC DNA]</scope>
    <source>
        <strain evidence="3 4">CGMCC 1.10978</strain>
    </source>
</reference>
<dbReference type="PROSITE" id="PS51186">
    <property type="entry name" value="GNAT"/>
    <property type="match status" value="1"/>
</dbReference>
<evidence type="ECO:0000259" key="2">
    <source>
        <dbReference type="PROSITE" id="PS51186"/>
    </source>
</evidence>
<protein>
    <submittedName>
        <fullName evidence="3">Acetyltransferase (GNAT) family protein</fullName>
    </submittedName>
</protein>
<dbReference type="Gene3D" id="3.40.630.30">
    <property type="match status" value="1"/>
</dbReference>
<evidence type="ECO:0000313" key="4">
    <source>
        <dbReference type="Proteomes" id="UP000219374"/>
    </source>
</evidence>
<dbReference type="RefSeq" id="WP_162125708.1">
    <property type="nucleotide sequence ID" value="NZ_OCND01000006.1"/>
</dbReference>
<dbReference type="InterPro" id="IPR016181">
    <property type="entry name" value="Acyl_CoA_acyltransferase"/>
</dbReference>
<evidence type="ECO:0000256" key="1">
    <source>
        <dbReference type="SAM" id="MobiDB-lite"/>
    </source>
</evidence>
<dbReference type="Pfam" id="PF00583">
    <property type="entry name" value="Acetyltransf_1"/>
    <property type="match status" value="1"/>
</dbReference>
<keyword evidence="4" id="KW-1185">Reference proteome</keyword>
<dbReference type="EMBL" id="OCND01000006">
    <property type="protein sequence ID" value="SOD55234.1"/>
    <property type="molecule type" value="Genomic_DNA"/>
</dbReference>
<keyword evidence="3" id="KW-0808">Transferase</keyword>
<dbReference type="InterPro" id="IPR000182">
    <property type="entry name" value="GNAT_dom"/>
</dbReference>
<sequence length="189" mass="19913">MPPSLLEPVDSRASAAGPRHAETAAVSPAGLRITRVGRMHAPMLMALCAEHAAEAAFERRAYGPANGNVLELMEALFEPPLRAWAWLAERDGEAVGYASVTAGFSMLERAYYLNLESMFVRADARPSGAVAALLAQARRAAAELGCSNLRWQVPIGRAAAAQIELPGHPAAIGVVQYVFPTAAGVDAHG</sequence>
<dbReference type="Proteomes" id="UP000219374">
    <property type="component" value="Unassembled WGS sequence"/>
</dbReference>
<accession>A0A286D9B1</accession>
<name>A0A286D9B1_9GAMM</name>
<organism evidence="3 4">
    <name type="scientific">Pseudoxanthomonas wuyuanensis</name>
    <dbReference type="NCBI Taxonomy" id="1073196"/>
    <lineage>
        <taxon>Bacteria</taxon>
        <taxon>Pseudomonadati</taxon>
        <taxon>Pseudomonadota</taxon>
        <taxon>Gammaproteobacteria</taxon>
        <taxon>Lysobacterales</taxon>
        <taxon>Lysobacteraceae</taxon>
        <taxon>Pseudoxanthomonas</taxon>
    </lineage>
</organism>
<feature type="domain" description="N-acetyltransferase" evidence="2">
    <location>
        <begin position="43"/>
        <end position="189"/>
    </location>
</feature>
<feature type="region of interest" description="Disordered" evidence="1">
    <location>
        <begin position="1"/>
        <end position="23"/>
    </location>
</feature>